<keyword evidence="5" id="KW-0456">Lyase</keyword>
<evidence type="ECO:0000256" key="2">
    <source>
        <dbReference type="ARBA" id="ARBA00012925"/>
    </source>
</evidence>
<dbReference type="SUPFAM" id="SSF53056">
    <property type="entry name" value="beta-carbonic anhydrase, cab"/>
    <property type="match status" value="1"/>
</dbReference>
<evidence type="ECO:0000313" key="8">
    <source>
        <dbReference type="EnsemblMetazoa" id="XP_012552844.1"/>
    </source>
</evidence>
<evidence type="ECO:0000256" key="7">
    <source>
        <dbReference type="PIRSR" id="PIRSR601765-1"/>
    </source>
</evidence>
<comment type="catalytic activity">
    <reaction evidence="6">
        <text>hydrogencarbonate + H(+) = CO2 + H2O</text>
        <dbReference type="Rhea" id="RHEA:10748"/>
        <dbReference type="ChEBI" id="CHEBI:15377"/>
        <dbReference type="ChEBI" id="CHEBI:15378"/>
        <dbReference type="ChEBI" id="CHEBI:16526"/>
        <dbReference type="ChEBI" id="CHEBI:17544"/>
        <dbReference type="EC" id="4.2.1.1"/>
    </reaction>
</comment>
<dbReference type="Proteomes" id="UP000005204">
    <property type="component" value="Unassembled WGS sequence"/>
</dbReference>
<dbReference type="EnsemblMetazoa" id="XM_012697390.3">
    <property type="protein sequence ID" value="XP_012552844.1"/>
    <property type="gene ID" value="LOC101742626"/>
</dbReference>
<dbReference type="EC" id="4.2.1.1" evidence="2"/>
<evidence type="ECO:0000256" key="3">
    <source>
        <dbReference type="ARBA" id="ARBA00022723"/>
    </source>
</evidence>
<dbReference type="InterPro" id="IPR001765">
    <property type="entry name" value="Carbonic_anhydrase"/>
</dbReference>
<accession>A0A8R2C9W3</accession>
<feature type="binding site" evidence="7">
    <location>
        <position position="41"/>
    </location>
    <ligand>
        <name>Zn(2+)</name>
        <dbReference type="ChEBI" id="CHEBI:29105"/>
    </ligand>
</feature>
<reference evidence="8" key="2">
    <citation type="submission" date="2022-06" db="UniProtKB">
        <authorList>
            <consortium name="EnsemblMetazoa"/>
        </authorList>
    </citation>
    <scope>IDENTIFICATION</scope>
    <source>
        <strain evidence="8">p50T (Dazao)</strain>
    </source>
</reference>
<keyword evidence="4 7" id="KW-0862">Zinc</keyword>
<reference evidence="9" key="1">
    <citation type="journal article" date="2008" name="Insect Biochem. Mol. Biol.">
        <title>The genome of a lepidopteran model insect, the silkworm Bombyx mori.</title>
        <authorList>
            <consortium name="International Silkworm Genome Consortium"/>
        </authorList>
    </citation>
    <scope>NUCLEOTIDE SEQUENCE [LARGE SCALE GENOMIC DNA]</scope>
    <source>
        <strain evidence="9">p50T</strain>
    </source>
</reference>
<comment type="similarity">
    <text evidence="1">Belongs to the beta-class carbonic anhydrase family.</text>
</comment>
<keyword evidence="9" id="KW-1185">Reference proteome</keyword>
<evidence type="ECO:0000256" key="5">
    <source>
        <dbReference type="ARBA" id="ARBA00023239"/>
    </source>
</evidence>
<keyword evidence="3 7" id="KW-0479">Metal-binding</keyword>
<dbReference type="GO" id="GO:0004089">
    <property type="term" value="F:carbonate dehydratase activity"/>
    <property type="evidence" value="ECO:0007669"/>
    <property type="project" value="UniProtKB-EC"/>
</dbReference>
<protein>
    <recommendedName>
        <fullName evidence="2">carbonic anhydrase</fullName>
        <ecNumber evidence="2">4.2.1.1</ecNumber>
    </recommendedName>
</protein>
<evidence type="ECO:0000256" key="6">
    <source>
        <dbReference type="ARBA" id="ARBA00048348"/>
    </source>
</evidence>
<comment type="cofactor">
    <cofactor evidence="7">
        <name>Zn(2+)</name>
        <dbReference type="ChEBI" id="CHEBI:29105"/>
    </cofactor>
    <text evidence="7">Binds 1 zinc ion per subunit.</text>
</comment>
<feature type="binding site" evidence="7">
    <location>
        <position position="39"/>
    </location>
    <ligand>
        <name>Zn(2+)</name>
        <dbReference type="ChEBI" id="CHEBI:29105"/>
    </ligand>
</feature>
<dbReference type="AlphaFoldDB" id="A0A8R2C9W3"/>
<dbReference type="Gene3D" id="3.40.1050.10">
    <property type="entry name" value="Carbonic anhydrase"/>
    <property type="match status" value="1"/>
</dbReference>
<proteinExistence type="inferred from homology"/>
<evidence type="ECO:0000256" key="4">
    <source>
        <dbReference type="ARBA" id="ARBA00022833"/>
    </source>
</evidence>
<dbReference type="PANTHER" id="PTHR11002:SF76">
    <property type="entry name" value="CARBONIC ANHYDRASE"/>
    <property type="match status" value="1"/>
</dbReference>
<name>A0A8R2C9W3_BOMMO</name>
<sequence length="78" mass="9256">MEKILRGIMRYRVLDRASMVKQFQEVKDNPTPKAVFYTCMDSRMIPTRFTETSVGDMFVVFFYSEKRGQCHTTLSTFR</sequence>
<organism evidence="8 9">
    <name type="scientific">Bombyx mori</name>
    <name type="common">Silk moth</name>
    <dbReference type="NCBI Taxonomy" id="7091"/>
    <lineage>
        <taxon>Eukaryota</taxon>
        <taxon>Metazoa</taxon>
        <taxon>Ecdysozoa</taxon>
        <taxon>Arthropoda</taxon>
        <taxon>Hexapoda</taxon>
        <taxon>Insecta</taxon>
        <taxon>Pterygota</taxon>
        <taxon>Neoptera</taxon>
        <taxon>Endopterygota</taxon>
        <taxon>Lepidoptera</taxon>
        <taxon>Glossata</taxon>
        <taxon>Ditrysia</taxon>
        <taxon>Bombycoidea</taxon>
        <taxon>Bombycidae</taxon>
        <taxon>Bombycinae</taxon>
        <taxon>Bombyx</taxon>
    </lineage>
</organism>
<dbReference type="InterPro" id="IPR036874">
    <property type="entry name" value="Carbonic_anhydrase_sf"/>
</dbReference>
<evidence type="ECO:0000313" key="9">
    <source>
        <dbReference type="Proteomes" id="UP000005204"/>
    </source>
</evidence>
<evidence type="ECO:0000256" key="1">
    <source>
        <dbReference type="ARBA" id="ARBA00006217"/>
    </source>
</evidence>
<dbReference type="PANTHER" id="PTHR11002">
    <property type="entry name" value="CARBONIC ANHYDRASE"/>
    <property type="match status" value="1"/>
</dbReference>
<dbReference type="GO" id="GO:0008270">
    <property type="term" value="F:zinc ion binding"/>
    <property type="evidence" value="ECO:0007669"/>
    <property type="project" value="InterPro"/>
</dbReference>